<feature type="transmembrane region" description="Helical" evidence="10">
    <location>
        <begin position="252"/>
        <end position="273"/>
    </location>
</feature>
<feature type="transmembrane region" description="Helical" evidence="10">
    <location>
        <begin position="84"/>
        <end position="110"/>
    </location>
</feature>
<dbReference type="EC" id="2.3.1.199" evidence="10"/>
<keyword evidence="4 10" id="KW-0812">Transmembrane</keyword>
<dbReference type="PANTHER" id="PTHR11157:SF17">
    <property type="entry name" value="ELONGATION OF VERY LONG CHAIN FATTY ACIDS PROTEIN 6"/>
    <property type="match status" value="1"/>
</dbReference>
<keyword evidence="8 10" id="KW-0472">Membrane</keyword>
<dbReference type="PANTHER" id="PTHR11157">
    <property type="entry name" value="FATTY ACID ACYL TRANSFERASE-RELATED"/>
    <property type="match status" value="1"/>
</dbReference>
<evidence type="ECO:0000256" key="8">
    <source>
        <dbReference type="ARBA" id="ARBA00023136"/>
    </source>
</evidence>
<keyword evidence="7 10" id="KW-0443">Lipid metabolism</keyword>
<dbReference type="Proteomes" id="UP000094527">
    <property type="component" value="Unassembled WGS sequence"/>
</dbReference>
<evidence type="ECO:0000256" key="2">
    <source>
        <dbReference type="ARBA" id="ARBA00022516"/>
    </source>
</evidence>
<evidence type="ECO:0000313" key="12">
    <source>
        <dbReference type="Proteomes" id="UP000094527"/>
    </source>
</evidence>
<evidence type="ECO:0000256" key="7">
    <source>
        <dbReference type="ARBA" id="ARBA00023098"/>
    </source>
</evidence>
<feature type="transmembrane region" description="Helical" evidence="10">
    <location>
        <begin position="160"/>
        <end position="177"/>
    </location>
</feature>
<comment type="catalytic activity">
    <reaction evidence="10">
        <text>a very-long-chain acyl-CoA + malonyl-CoA + H(+) = a very-long-chain 3-oxoacyl-CoA + CO2 + CoA</text>
        <dbReference type="Rhea" id="RHEA:32727"/>
        <dbReference type="ChEBI" id="CHEBI:15378"/>
        <dbReference type="ChEBI" id="CHEBI:16526"/>
        <dbReference type="ChEBI" id="CHEBI:57287"/>
        <dbReference type="ChEBI" id="CHEBI:57384"/>
        <dbReference type="ChEBI" id="CHEBI:90725"/>
        <dbReference type="ChEBI" id="CHEBI:90736"/>
        <dbReference type="EC" id="2.3.1.199"/>
    </reaction>
</comment>
<dbReference type="OrthoDB" id="10259681at2759"/>
<keyword evidence="9 10" id="KW-0275">Fatty acid biosynthesis</keyword>
<keyword evidence="12" id="KW-1185">Reference proteome</keyword>
<dbReference type="GO" id="GO:0019367">
    <property type="term" value="P:fatty acid elongation, saturated fatty acid"/>
    <property type="evidence" value="ECO:0007669"/>
    <property type="project" value="TreeGrafter"/>
</dbReference>
<dbReference type="Pfam" id="PF01151">
    <property type="entry name" value="ELO"/>
    <property type="match status" value="1"/>
</dbReference>
<dbReference type="GO" id="GO:0009922">
    <property type="term" value="F:fatty acid elongase activity"/>
    <property type="evidence" value="ECO:0007669"/>
    <property type="project" value="UniProtKB-EC"/>
</dbReference>
<evidence type="ECO:0000256" key="10">
    <source>
        <dbReference type="RuleBase" id="RU361115"/>
    </source>
</evidence>
<keyword evidence="6 10" id="KW-1133">Transmembrane helix</keyword>
<feature type="transmembrane region" description="Helical" evidence="10">
    <location>
        <begin position="214"/>
        <end position="240"/>
    </location>
</feature>
<gene>
    <name evidence="11" type="ORF">Ocin01_09126</name>
</gene>
<keyword evidence="3 10" id="KW-0808">Transferase</keyword>
<feature type="transmembrane region" description="Helical" evidence="10">
    <location>
        <begin position="183"/>
        <end position="202"/>
    </location>
</feature>
<dbReference type="STRING" id="48709.A0A1D2MWY9"/>
<evidence type="ECO:0000256" key="1">
    <source>
        <dbReference type="ARBA" id="ARBA00004141"/>
    </source>
</evidence>
<evidence type="ECO:0000256" key="3">
    <source>
        <dbReference type="ARBA" id="ARBA00022679"/>
    </source>
</evidence>
<evidence type="ECO:0000256" key="5">
    <source>
        <dbReference type="ARBA" id="ARBA00022832"/>
    </source>
</evidence>
<evidence type="ECO:0000256" key="6">
    <source>
        <dbReference type="ARBA" id="ARBA00022989"/>
    </source>
</evidence>
<dbReference type="InterPro" id="IPR002076">
    <property type="entry name" value="ELO_fam"/>
</dbReference>
<dbReference type="GO" id="GO:0005789">
    <property type="term" value="C:endoplasmic reticulum membrane"/>
    <property type="evidence" value="ECO:0007669"/>
    <property type="project" value="TreeGrafter"/>
</dbReference>
<evidence type="ECO:0000313" key="11">
    <source>
        <dbReference type="EMBL" id="ODM97560.1"/>
    </source>
</evidence>
<reference evidence="11 12" key="1">
    <citation type="journal article" date="2016" name="Genome Biol. Evol.">
        <title>Gene Family Evolution Reflects Adaptation to Soil Environmental Stressors in the Genome of the Collembolan Orchesella cincta.</title>
        <authorList>
            <person name="Faddeeva-Vakhrusheva A."/>
            <person name="Derks M.F."/>
            <person name="Anvar S.Y."/>
            <person name="Agamennone V."/>
            <person name="Suring W."/>
            <person name="Smit S."/>
            <person name="van Straalen N.M."/>
            <person name="Roelofs D."/>
        </authorList>
    </citation>
    <scope>NUCLEOTIDE SEQUENCE [LARGE SCALE GENOMIC DNA]</scope>
    <source>
        <tissue evidence="11">Mixed pool</tissue>
    </source>
</reference>
<feature type="transmembrane region" description="Helical" evidence="10">
    <location>
        <begin position="130"/>
        <end position="153"/>
    </location>
</feature>
<name>A0A1D2MWY9_ORCCI</name>
<feature type="transmembrane region" description="Helical" evidence="10">
    <location>
        <begin position="53"/>
        <end position="72"/>
    </location>
</feature>
<keyword evidence="2 10" id="KW-0444">Lipid biosynthesis</keyword>
<organism evidence="11 12">
    <name type="scientific">Orchesella cincta</name>
    <name type="common">Springtail</name>
    <name type="synonym">Podura cincta</name>
    <dbReference type="NCBI Taxonomy" id="48709"/>
    <lineage>
        <taxon>Eukaryota</taxon>
        <taxon>Metazoa</taxon>
        <taxon>Ecdysozoa</taxon>
        <taxon>Arthropoda</taxon>
        <taxon>Hexapoda</taxon>
        <taxon>Collembola</taxon>
        <taxon>Entomobryomorpha</taxon>
        <taxon>Entomobryoidea</taxon>
        <taxon>Orchesellidae</taxon>
        <taxon>Orchesellinae</taxon>
        <taxon>Orchesella</taxon>
    </lineage>
</organism>
<dbReference type="GO" id="GO:0042761">
    <property type="term" value="P:very long-chain fatty acid biosynthetic process"/>
    <property type="evidence" value="ECO:0007669"/>
    <property type="project" value="TreeGrafter"/>
</dbReference>
<comment type="similarity">
    <text evidence="10">Belongs to the ELO family.</text>
</comment>
<dbReference type="OMA" id="MAYNISN"/>
<dbReference type="AlphaFoldDB" id="A0A1D2MWY9"/>
<comment type="subcellular location">
    <subcellularLocation>
        <location evidence="1">Membrane</location>
        <topology evidence="1">Multi-pass membrane protein</topology>
    </subcellularLocation>
</comment>
<keyword evidence="5 10" id="KW-0276">Fatty acid metabolism</keyword>
<dbReference type="EMBL" id="LJIJ01000432">
    <property type="protein sequence ID" value="ODM97560.1"/>
    <property type="molecule type" value="Genomic_DNA"/>
</dbReference>
<accession>A0A1D2MWY9</accession>
<proteinExistence type="inferred from homology"/>
<protein>
    <recommendedName>
        <fullName evidence="10">Elongation of very long chain fatty acids protein</fullName>
        <ecNumber evidence="10">2.3.1.199</ecNumber>
    </recommendedName>
    <alternativeName>
        <fullName evidence="10">Very-long-chain 3-oxoacyl-CoA synthase</fullName>
    </alternativeName>
</protein>
<evidence type="ECO:0000256" key="4">
    <source>
        <dbReference type="ARBA" id="ARBA00022692"/>
    </source>
</evidence>
<evidence type="ECO:0000256" key="9">
    <source>
        <dbReference type="ARBA" id="ARBA00023160"/>
    </source>
</evidence>
<comment type="caution">
    <text evidence="11">The sequence shown here is derived from an EMBL/GenBank/DDBJ whole genome shotgun (WGS) entry which is preliminary data.</text>
</comment>
<dbReference type="GO" id="GO:0034626">
    <property type="term" value="P:fatty acid elongation, polyunsaturated fatty acid"/>
    <property type="evidence" value="ECO:0007669"/>
    <property type="project" value="TreeGrafter"/>
</dbReference>
<sequence length="290" mass="33795">MAYNISNDPFYSDLYFKRAFGYTFLENPYFHGFEFEKIGFTGWQEFMIENWKLAIYASVFYVITIFGLQRVMKNRPAFDLRKCLFVWNLAIGLASLVGFIRVFPAFLTVLSEQNGFYNSICVKKGLDIPSAYWAIVFACSKFLELGDTVFIVLRKRPLVFLQWYHHLVTLMVTWITAPLVEPIVRWYAVLNAFVHSFMYLYFALRAISVKIPSYVANFITTIQFSQMLVGFVVNMASWYLQHNGYGCVRYPLSINVFGFVYGTFILLFGKLFYDSVIKSGRKLKQKTKQG</sequence>
<dbReference type="GO" id="GO:0030148">
    <property type="term" value="P:sphingolipid biosynthetic process"/>
    <property type="evidence" value="ECO:0007669"/>
    <property type="project" value="TreeGrafter"/>
</dbReference>
<dbReference type="GO" id="GO:0034625">
    <property type="term" value="P:fatty acid elongation, monounsaturated fatty acid"/>
    <property type="evidence" value="ECO:0007669"/>
    <property type="project" value="TreeGrafter"/>
</dbReference>